<protein>
    <submittedName>
        <fullName evidence="3">Ferric uptake regulation protein FUR</fullName>
    </submittedName>
</protein>
<dbReference type="InterPro" id="IPR036388">
    <property type="entry name" value="WH-like_DNA-bd_sf"/>
</dbReference>
<accession>A0A378A3Z7</accession>
<feature type="binding site" evidence="1">
    <location>
        <position position="111"/>
    </location>
    <ligand>
        <name>Zn(2+)</name>
        <dbReference type="ChEBI" id="CHEBI:29105"/>
    </ligand>
</feature>
<dbReference type="InterPro" id="IPR036390">
    <property type="entry name" value="WH_DNA-bd_sf"/>
</dbReference>
<dbReference type="GO" id="GO:0000976">
    <property type="term" value="F:transcription cis-regulatory region binding"/>
    <property type="evidence" value="ECO:0007669"/>
    <property type="project" value="TreeGrafter"/>
</dbReference>
<dbReference type="EMBL" id="UGMN01000004">
    <property type="protein sequence ID" value="STU93923.1"/>
    <property type="molecule type" value="Genomic_DNA"/>
</dbReference>
<evidence type="ECO:0000313" key="4">
    <source>
        <dbReference type="Proteomes" id="UP000254141"/>
    </source>
</evidence>
<dbReference type="Pfam" id="PF01475">
    <property type="entry name" value="FUR"/>
    <property type="match status" value="1"/>
</dbReference>
<dbReference type="Gene3D" id="1.10.10.10">
    <property type="entry name" value="Winged helix-like DNA-binding domain superfamily/Winged helix DNA-binding domain"/>
    <property type="match status" value="1"/>
</dbReference>
<dbReference type="AlphaFoldDB" id="A0A378A3Z7"/>
<gene>
    <name evidence="3" type="primary">fur_1</name>
    <name evidence="2" type="synonym">fur_2</name>
    <name evidence="2" type="ORF">NCTC5051_02454</name>
    <name evidence="3" type="ORF">NCTC5053_01140</name>
</gene>
<dbReference type="PANTHER" id="PTHR33202:SF7">
    <property type="entry name" value="FERRIC UPTAKE REGULATION PROTEIN"/>
    <property type="match status" value="1"/>
</dbReference>
<dbReference type="Proteomes" id="UP000254141">
    <property type="component" value="Unassembled WGS sequence"/>
</dbReference>
<evidence type="ECO:0000313" key="5">
    <source>
        <dbReference type="Proteomes" id="UP000254387"/>
    </source>
</evidence>
<organism evidence="3 5">
    <name type="scientific">Klebsiella pneumoniae</name>
    <dbReference type="NCBI Taxonomy" id="573"/>
    <lineage>
        <taxon>Bacteria</taxon>
        <taxon>Pseudomonadati</taxon>
        <taxon>Pseudomonadota</taxon>
        <taxon>Gammaproteobacteria</taxon>
        <taxon>Enterobacterales</taxon>
        <taxon>Enterobacteriaceae</taxon>
        <taxon>Klebsiella/Raoultella group</taxon>
        <taxon>Klebsiella</taxon>
        <taxon>Klebsiella pneumoniae complex</taxon>
    </lineage>
</organism>
<keyword evidence="1" id="KW-0479">Metal-binding</keyword>
<proteinExistence type="predicted"/>
<dbReference type="EMBL" id="UGLU01000001">
    <property type="protein sequence ID" value="STU50864.1"/>
    <property type="molecule type" value="Genomic_DNA"/>
</dbReference>
<sequence>MNESNTKNGATTKGTVLSRLRAVRLRPTIARIGVLQVLEMQAPKHLDAETVFRDLIGRGVHLSHGTTYRVLKDLVSRGLATQEWRTGLSGSKAVYCAVRQGSSASDFCIVCKRCDNTMAITDSALREQLQQLVLRQGLSLALQPMTILADCTRCSNRSTSGFGSGRARNCVLEPSEAGALLEAL</sequence>
<dbReference type="GO" id="GO:0008270">
    <property type="term" value="F:zinc ion binding"/>
    <property type="evidence" value="ECO:0007669"/>
    <property type="project" value="TreeGrafter"/>
</dbReference>
<evidence type="ECO:0000313" key="2">
    <source>
        <dbReference type="EMBL" id="STU50864.1"/>
    </source>
</evidence>
<evidence type="ECO:0000256" key="1">
    <source>
        <dbReference type="PIRSR" id="PIRSR602481-1"/>
    </source>
</evidence>
<dbReference type="GO" id="GO:0003700">
    <property type="term" value="F:DNA-binding transcription factor activity"/>
    <property type="evidence" value="ECO:0007669"/>
    <property type="project" value="InterPro"/>
</dbReference>
<keyword evidence="1" id="KW-0862">Zinc</keyword>
<evidence type="ECO:0000313" key="3">
    <source>
        <dbReference type="EMBL" id="STU93923.1"/>
    </source>
</evidence>
<dbReference type="GO" id="GO:0045892">
    <property type="term" value="P:negative regulation of DNA-templated transcription"/>
    <property type="evidence" value="ECO:0007669"/>
    <property type="project" value="TreeGrafter"/>
</dbReference>
<name>A0A378A3Z7_KLEPN</name>
<dbReference type="SUPFAM" id="SSF46785">
    <property type="entry name" value="Winged helix' DNA-binding domain"/>
    <property type="match status" value="1"/>
</dbReference>
<dbReference type="Proteomes" id="UP000254387">
    <property type="component" value="Unassembled WGS sequence"/>
</dbReference>
<comment type="cofactor">
    <cofactor evidence="1">
        <name>Zn(2+)</name>
        <dbReference type="ChEBI" id="CHEBI:29105"/>
    </cofactor>
    <text evidence="1">Binds 1 zinc ion per subunit.</text>
</comment>
<feature type="binding site" evidence="1">
    <location>
        <position position="151"/>
    </location>
    <ligand>
        <name>Zn(2+)</name>
        <dbReference type="ChEBI" id="CHEBI:29105"/>
    </ligand>
</feature>
<dbReference type="PANTHER" id="PTHR33202">
    <property type="entry name" value="ZINC UPTAKE REGULATION PROTEIN"/>
    <property type="match status" value="1"/>
</dbReference>
<reference evidence="4 5" key="1">
    <citation type="submission" date="2018-06" db="EMBL/GenBank/DDBJ databases">
        <authorList>
            <consortium name="Pathogen Informatics"/>
            <person name="Doyle S."/>
        </authorList>
    </citation>
    <scope>NUCLEOTIDE SEQUENCE [LARGE SCALE GENOMIC DNA]</scope>
    <source>
        <strain evidence="2 4">NCTC5051</strain>
        <strain evidence="3 5">NCTC5053</strain>
    </source>
</reference>
<dbReference type="InterPro" id="IPR002481">
    <property type="entry name" value="FUR"/>
</dbReference>
<dbReference type="GO" id="GO:1900376">
    <property type="term" value="P:regulation of secondary metabolite biosynthetic process"/>
    <property type="evidence" value="ECO:0007669"/>
    <property type="project" value="TreeGrafter"/>
</dbReference>
<feature type="binding site" evidence="1">
    <location>
        <position position="114"/>
    </location>
    <ligand>
        <name>Zn(2+)</name>
        <dbReference type="ChEBI" id="CHEBI:29105"/>
    </ligand>
</feature>
<feature type="binding site" evidence="1">
    <location>
        <position position="154"/>
    </location>
    <ligand>
        <name>Zn(2+)</name>
        <dbReference type="ChEBI" id="CHEBI:29105"/>
    </ligand>
</feature>